<dbReference type="EMBL" id="MW580852">
    <property type="protein sequence ID" value="QRM16803.1"/>
    <property type="molecule type" value="Genomic_DNA"/>
</dbReference>
<feature type="compositionally biased region" description="Polar residues" evidence="1">
    <location>
        <begin position="29"/>
        <end position="44"/>
    </location>
</feature>
<protein>
    <submittedName>
        <fullName evidence="4">Protein ORF118</fullName>
    </submittedName>
</protein>
<accession>A0A1J0RF42</accession>
<feature type="compositionally biased region" description="Basic residues" evidence="1">
    <location>
        <begin position="45"/>
        <end position="59"/>
    </location>
</feature>
<dbReference type="KEGG" id="vg:8683550"/>
<evidence type="ECO:0000313" key="8">
    <source>
        <dbReference type="EMBL" id="QRM17064.1"/>
    </source>
</evidence>
<keyword evidence="10" id="KW-1185">Reference proteome</keyword>
<dbReference type="RefSeq" id="YP_003358257.1">
    <property type="nucleotide sequence ID" value="NC_013668.3"/>
</dbReference>
<evidence type="ECO:0000313" key="7">
    <source>
        <dbReference type="EMBL" id="QRM16933.1"/>
    </source>
</evidence>
<evidence type="ECO:0000256" key="1">
    <source>
        <dbReference type="SAM" id="MobiDB-lite"/>
    </source>
</evidence>
<evidence type="ECO:0000313" key="9">
    <source>
        <dbReference type="EMBL" id="QRM17194.1"/>
    </source>
</evidence>
<dbReference type="EMBL" id="MW580854">
    <property type="protein sequence ID" value="QRM17064.1"/>
    <property type="molecule type" value="Genomic_DNA"/>
</dbReference>
<dbReference type="EMBL" id="FJ940765">
    <property type="protein sequence ID" value="ADA57881.1"/>
    <property type="molecule type" value="Genomic_DNA"/>
</dbReference>
<reference evidence="2" key="2">
    <citation type="submission" date="2012-05" db="EMBL/GenBank/DDBJ databases">
        <authorList>
            <person name="van Beurden S.J."/>
            <person name="Gatherer D."/>
            <person name="Tuzi K."/>
            <person name="Herzyk P."/>
            <person name="Galbraith J."/>
            <person name="Peeters B.P.H."/>
            <person name="Rottier P.J.M."/>
            <person name="Engelsma M.Y."/>
            <person name="Davison A.J."/>
        </authorList>
    </citation>
    <scope>NUCLEOTIDE SEQUENCE</scope>
    <source>
        <strain evidence="2">500138</strain>
    </source>
</reference>
<evidence type="ECO:0000313" key="6">
    <source>
        <dbReference type="EMBL" id="QRM16803.1"/>
    </source>
</evidence>
<dbReference type="EMBL" id="MW580855">
    <property type="protein sequence ID" value="QRM17194.1"/>
    <property type="molecule type" value="Genomic_DNA"/>
</dbReference>
<feature type="compositionally biased region" description="Polar residues" evidence="1">
    <location>
        <begin position="96"/>
        <end position="111"/>
    </location>
</feature>
<reference evidence="4" key="4">
    <citation type="submission" date="2021-02" db="EMBL/GenBank/DDBJ databases">
        <authorList>
            <person name="Vanderplasschen A.F.C."/>
            <person name="Davison A.J."/>
        </authorList>
    </citation>
    <scope>NUCLEOTIDE SEQUENCE</scope>
    <source>
        <strain evidence="3">500138</strain>
        <strain evidence="5">DK-200249</strain>
        <strain evidence="4">DK-2008-50-66-1</strain>
        <strain evidence="6">DK-205223-2</strain>
        <strain evidence="7">DK-206116-1</strain>
        <strain evidence="8">HVA 486123</strain>
        <strain evidence="9">UK N080</strain>
    </source>
</reference>
<gene>
    <name evidence="4" type="primary">ORF118</name>
    <name evidence="2" type="ORF">AngHV1_ORF118</name>
</gene>
<dbReference type="EMBL" id="MW580851">
    <property type="protein sequence ID" value="QRM16671.1"/>
    <property type="molecule type" value="Genomic_DNA"/>
</dbReference>
<evidence type="ECO:0000313" key="5">
    <source>
        <dbReference type="EMBL" id="QRM16671.1"/>
    </source>
</evidence>
<name>A0A1J0RF42_9VIRU</name>
<proteinExistence type="predicted"/>
<evidence type="ECO:0000313" key="2">
    <source>
        <dbReference type="EMBL" id="ADA57881.1"/>
    </source>
</evidence>
<dbReference type="Proteomes" id="UP000011239">
    <property type="component" value="Segment"/>
</dbReference>
<reference evidence="2 10" key="1">
    <citation type="journal article" date="2010" name="J. Gen. Virol.">
        <title>Complete genome sequence and taxonomic position of anguillid herpesvirus 1.</title>
        <authorList>
            <person name="van Beurden S.J."/>
            <person name="Bossers A."/>
            <person name="Voorbergen-Laarman M.H."/>
            <person name="Haenen O.L."/>
            <person name="Peters S."/>
            <person name="Abma-Henkens M.H."/>
            <person name="Peeters B.P."/>
            <person name="Rottier P.J."/>
            <person name="Engelsma M.Y."/>
        </authorList>
    </citation>
    <scope>NUCLEOTIDE SEQUENCE [LARGE SCALE GENOMIC DNA]</scope>
    <source>
        <strain evidence="2">500138</strain>
        <strain evidence="10">Isolate Anguilla anguilla/Netherlands/500138/1998</strain>
    </source>
</reference>
<dbReference type="GeneID" id="8683550"/>
<dbReference type="EMBL" id="MW580849">
    <property type="protein sequence ID" value="QRM16412.1"/>
    <property type="molecule type" value="Genomic_DNA"/>
</dbReference>
<reference evidence="4" key="3">
    <citation type="journal article" date="2021" name="Microorganisms">
        <title>Genomes of Anguillid Herpesvirus 1 Strains Reveal Evolutionary Disparities and Low Genetic Diversity in the Genus Cyprinivirus.</title>
        <authorList>
            <person name="Donohoe O."/>
            <person name="Zhang H."/>
            <person name="Delrez N."/>
            <person name="Gao Y."/>
            <person name="Suarez N.M."/>
            <person name="Davison A.J."/>
            <person name="Vanderplasschen A."/>
        </authorList>
    </citation>
    <scope>NUCLEOTIDE SEQUENCE</scope>
    <source>
        <strain evidence="3">500138</strain>
        <strain evidence="5">DK-200249</strain>
        <strain evidence="4">DK-2008-50-66-1</strain>
        <strain evidence="6">DK-205223-2</strain>
        <strain evidence="7">DK-206116-1</strain>
        <strain evidence="8">HVA 486123</strain>
        <strain evidence="9">UK N080</strain>
    </source>
</reference>
<evidence type="ECO:0000313" key="4">
    <source>
        <dbReference type="EMBL" id="QRM16539.1"/>
    </source>
</evidence>
<sequence>MSSKWDESTAGKWLLSEPTPVVAVRRALRSNNVAATPAQASSTPRKGRTGRKIGEKHKHTFEETVTFVAVPKLPKIEPPPPKPEEVPWAVPPTPHVATTSTPGPKMCNNSTQTRTQNRVVNVGTQTATTKPTLRDSECQTSPDIGCTVATQTEYEEEIENQSELIDEDTKAYLKTELESLKALNLSIVQYL</sequence>
<evidence type="ECO:0000313" key="10">
    <source>
        <dbReference type="Proteomes" id="UP000011239"/>
    </source>
</evidence>
<evidence type="ECO:0000313" key="3">
    <source>
        <dbReference type="EMBL" id="QRM16412.1"/>
    </source>
</evidence>
<dbReference type="EMBL" id="MW580850">
    <property type="protein sequence ID" value="QRM16539.1"/>
    <property type="molecule type" value="Genomic_DNA"/>
</dbReference>
<organism evidence="4">
    <name type="scientific">Anguillid herpesvirus 1</name>
    <dbReference type="NCBI Taxonomy" id="150286"/>
    <lineage>
        <taxon>Viruses</taxon>
        <taxon>Duplodnaviria</taxon>
        <taxon>Heunggongvirae</taxon>
        <taxon>Peploviricota</taxon>
        <taxon>Herviviricetes</taxon>
        <taxon>Herpesvirales</taxon>
        <taxon>Alloherpesviridae</taxon>
        <taxon>Cyvirus</taxon>
        <taxon>Cyvirus anguillidallo1</taxon>
    </lineage>
</organism>
<feature type="region of interest" description="Disordered" evidence="1">
    <location>
        <begin position="29"/>
        <end position="111"/>
    </location>
</feature>
<accession>D2E8G9</accession>
<dbReference type="EMBL" id="MW580853">
    <property type="protein sequence ID" value="QRM16933.1"/>
    <property type="molecule type" value="Genomic_DNA"/>
</dbReference>